<keyword evidence="14" id="KW-0576">Peroxisome</keyword>
<dbReference type="Pfam" id="PF22924">
    <property type="entry name" value="ACOX_C_alpha1"/>
    <property type="match status" value="1"/>
</dbReference>
<evidence type="ECO:0000256" key="16">
    <source>
        <dbReference type="ARBA" id="ARBA00023180"/>
    </source>
</evidence>
<keyword evidence="7" id="KW-0285">Flavoprotein</keyword>
<keyword evidence="16" id="KW-0325">Glycoprotein</keyword>
<sequence>MTRILTLALHGLALVQSVVGAPQLAPRATTSLDAWLASETTVALDGILDNVGSSGAYAKSAKSGIVIASPSTSDPDYYYTWTRDAALTVKALIDLFRNGETSLQTVIMEYISSQAYLQTVSNPSGSLSTGGLAEPKYYVDETAYTGSWGRPQRDGPALRATAMIDFGNWLIVQDNGYSTYASSIVWPIVRNDLSYVAQYWNQTGYDLWEEVNGSSFFTIAVQHRALVEGSTFASKVGASCSWCDSQAPQVLCFLQRFWTGSYIMANFGGGRSGKDANTVLGSIHTFDPNAGCDDTTFQPCSPRALANHKVYTDSFRSIYSINSGISSGKAVAVGRYPEDSYYNGNPWFLTTLAAAEQLYDAIYQWQKIGSITITDVSLAFFKDLYSSAAVGTYASSSSTFTSIVNAVKTYADGYMSIVQTHAMTNGSLSEQFGKSDGYSLSARDLTWSYAALLTANLRRNSVVPPSWGETTATSVPSVCSATSATGTYSTATNTAWPSTLTSGTGATTTTSKATSTTATSSSASSTTVECVVPTAVAVTFDEIATTTYGENVYVVGSISQLGSWDTSKAVALSASKYTSSNNLWYATVTLPAGTSFQYKFIRVSSSGSVTWESDPNRSYTVPSACGTSTAVTKQMAFLAHARENATFDSQKLTTIIYDNEENVASRRAAFARVEAALGLDDNMKLPRLYEGLDRDGLYIEGVRRARATTQDMLAHNHEHFKSLTERYHLTNSSPFGMNFLMFRKTIELQATDAQKRYWLPLIDRMKINGAYVQTELGHGTFVRGIETTATFDETSGGFIIDSPTLTATKYWPGGLGISCTHAVVAARLRTMGQDHGMHWFVVQIRSLEDYAPVERMELGDVGMKMAYNGTCNGYARFRRLRVPRESLLAAHAEVLPDGTYSCRLDPAELSKRLYATMLDVRCVMIKCAGFGLAQALTVTTRYSVVREQGKPMFANGDAPEVALLAYKSQHYRLLTLISQAYAILFASKSFDEVYHGFVPERARGHIDRLSYIHGLSTGLKAWATTIASAGADEARKMCGGHGYVALSGLPDMVATVSATATFEGDNYVMWQQLVRYLFKQIQASSSAGAVDAEMREYMEGLKSYVGEKGSTFQPDPDRLYEPATLLSIFRHRSHRLLTMAHVLVTRGSEETSLADAWNKHMMILLSAGHAYAEYIILRAFQDWASEIQTREPSLHLPLSRLCTLFALTTIVSPVSTFYAVPFTEDGVLSLD</sequence>
<keyword evidence="17" id="KW-0119">Carbohydrate metabolism</keyword>
<dbReference type="InterPro" id="IPR002655">
    <property type="entry name" value="Acyl-CoA_oxidase_C"/>
</dbReference>
<dbReference type="EC" id="3.2.1.3" evidence="6"/>
<dbReference type="Pfam" id="PF14749">
    <property type="entry name" value="Acyl-CoA_ox_N"/>
    <property type="match status" value="1"/>
</dbReference>
<dbReference type="InterPro" id="IPR009100">
    <property type="entry name" value="AcylCoA_DH/oxidase_NM_dom_sf"/>
</dbReference>
<dbReference type="FunFam" id="1.50.10.10:FF:000018">
    <property type="entry name" value="Glucoamylase"/>
    <property type="match status" value="1"/>
</dbReference>
<dbReference type="PROSITE" id="PS51166">
    <property type="entry name" value="CBM20"/>
    <property type="match status" value="1"/>
</dbReference>
<keyword evidence="13" id="KW-0443">Lipid metabolism</keyword>
<organism evidence="22 23">
    <name type="scientific">Aspergillus terreus</name>
    <dbReference type="NCBI Taxonomy" id="33178"/>
    <lineage>
        <taxon>Eukaryota</taxon>
        <taxon>Fungi</taxon>
        <taxon>Dikarya</taxon>
        <taxon>Ascomycota</taxon>
        <taxon>Pezizomycotina</taxon>
        <taxon>Eurotiomycetes</taxon>
        <taxon>Eurotiomycetidae</taxon>
        <taxon>Eurotiales</taxon>
        <taxon>Aspergillaceae</taxon>
        <taxon>Aspergillus</taxon>
        <taxon>Aspergillus subgen. Circumdati</taxon>
    </lineage>
</organism>
<dbReference type="InterPro" id="IPR013783">
    <property type="entry name" value="Ig-like_fold"/>
</dbReference>
<dbReference type="GO" id="GO:0033540">
    <property type="term" value="P:fatty acid beta-oxidation using acyl-CoA oxidase"/>
    <property type="evidence" value="ECO:0007669"/>
    <property type="project" value="TreeGrafter"/>
</dbReference>
<evidence type="ECO:0000256" key="14">
    <source>
        <dbReference type="ARBA" id="ARBA00023140"/>
    </source>
</evidence>
<dbReference type="SUPFAM" id="SSF56645">
    <property type="entry name" value="Acyl-CoA dehydrogenase NM domain-like"/>
    <property type="match status" value="1"/>
</dbReference>
<keyword evidence="23" id="KW-1185">Reference proteome</keyword>
<dbReference type="SMART" id="SM01065">
    <property type="entry name" value="CBM_2"/>
    <property type="match status" value="1"/>
</dbReference>
<evidence type="ECO:0000256" key="20">
    <source>
        <dbReference type="ARBA" id="ARBA00033442"/>
    </source>
</evidence>
<evidence type="ECO:0000256" key="7">
    <source>
        <dbReference type="ARBA" id="ARBA00022630"/>
    </source>
</evidence>
<evidence type="ECO:0000256" key="13">
    <source>
        <dbReference type="ARBA" id="ARBA00023098"/>
    </source>
</evidence>
<dbReference type="FunFam" id="2.40.110.10:FF:000003">
    <property type="entry name" value="Acyl-coenzyme A oxidase"/>
    <property type="match status" value="1"/>
</dbReference>
<evidence type="ECO:0000313" key="22">
    <source>
        <dbReference type="EMBL" id="GFF13706.1"/>
    </source>
</evidence>
<keyword evidence="12" id="KW-0560">Oxidoreductase</keyword>
<dbReference type="Pfam" id="PF00723">
    <property type="entry name" value="Glyco_hydro_15"/>
    <property type="match status" value="1"/>
</dbReference>
<dbReference type="Gene3D" id="1.20.140.10">
    <property type="entry name" value="Butyryl-CoA Dehydrogenase, subunit A, domain 3"/>
    <property type="match status" value="2"/>
</dbReference>
<dbReference type="CDD" id="cd05811">
    <property type="entry name" value="CBM20_glucoamylase"/>
    <property type="match status" value="1"/>
</dbReference>
<dbReference type="GO" id="GO:0005777">
    <property type="term" value="C:peroxisome"/>
    <property type="evidence" value="ECO:0007669"/>
    <property type="project" value="UniProtKB-SubCell"/>
</dbReference>
<evidence type="ECO:0000256" key="6">
    <source>
        <dbReference type="ARBA" id="ARBA00012593"/>
    </source>
</evidence>
<dbReference type="GO" id="GO:0000272">
    <property type="term" value="P:polysaccharide catabolic process"/>
    <property type="evidence" value="ECO:0007669"/>
    <property type="project" value="UniProtKB-KW"/>
</dbReference>
<dbReference type="InterPro" id="IPR013784">
    <property type="entry name" value="Carb-bd-like_fold"/>
</dbReference>
<dbReference type="GO" id="GO:0071949">
    <property type="term" value="F:FAD binding"/>
    <property type="evidence" value="ECO:0007669"/>
    <property type="project" value="InterPro"/>
</dbReference>
<reference evidence="22 23" key="1">
    <citation type="submission" date="2020-01" db="EMBL/GenBank/DDBJ databases">
        <title>Aspergillus terreus IFO 6365 whole genome shotgun sequence.</title>
        <authorList>
            <person name="Kanamasa S."/>
            <person name="Takahashi H."/>
        </authorList>
    </citation>
    <scope>NUCLEOTIDE SEQUENCE [LARGE SCALE GENOMIC DNA]</scope>
    <source>
        <strain evidence="22 23">IFO 6365</strain>
    </source>
</reference>
<evidence type="ECO:0000256" key="12">
    <source>
        <dbReference type="ARBA" id="ARBA00023002"/>
    </source>
</evidence>
<dbReference type="GO" id="GO:0004339">
    <property type="term" value="F:glucan 1,4-alpha-glucosidase activity"/>
    <property type="evidence" value="ECO:0007669"/>
    <property type="project" value="UniProtKB-EC"/>
</dbReference>
<evidence type="ECO:0000256" key="17">
    <source>
        <dbReference type="ARBA" id="ARBA00023277"/>
    </source>
</evidence>
<comment type="cofactor">
    <cofactor evidence="2">
        <name>FAD</name>
        <dbReference type="ChEBI" id="CHEBI:57692"/>
    </cofactor>
</comment>
<dbReference type="Gene3D" id="1.50.10.10">
    <property type="match status" value="1"/>
</dbReference>
<dbReference type="PANTHER" id="PTHR10909:SF250">
    <property type="entry name" value="PEROXISOMAL ACYL-COENZYME A OXIDASE 1"/>
    <property type="match status" value="1"/>
</dbReference>
<evidence type="ECO:0000256" key="10">
    <source>
        <dbReference type="ARBA" id="ARBA00022827"/>
    </source>
</evidence>
<comment type="subcellular location">
    <subcellularLocation>
        <location evidence="3">Peroxisome</location>
    </subcellularLocation>
</comment>
<evidence type="ECO:0000256" key="3">
    <source>
        <dbReference type="ARBA" id="ARBA00004275"/>
    </source>
</evidence>
<evidence type="ECO:0000256" key="5">
    <source>
        <dbReference type="ARBA" id="ARBA00006288"/>
    </source>
</evidence>
<evidence type="ECO:0000256" key="11">
    <source>
        <dbReference type="ARBA" id="ARBA00022832"/>
    </source>
</evidence>
<evidence type="ECO:0000256" key="21">
    <source>
        <dbReference type="ARBA" id="ARBA00033473"/>
    </source>
</evidence>
<dbReference type="Gene3D" id="2.40.110.10">
    <property type="entry name" value="Butyryl-CoA Dehydrogenase, subunit A, domain 2"/>
    <property type="match status" value="1"/>
</dbReference>
<dbReference type="VEuPathDB" id="FungiDB:ATEG_04376"/>
<dbReference type="InterPro" id="IPR012341">
    <property type="entry name" value="6hp_glycosidase-like_sf"/>
</dbReference>
<comment type="catalytic activity">
    <reaction evidence="1">
        <text>Hydrolysis of terminal (1-&gt;4)-linked alpha-D-glucose residues successively from non-reducing ends of the chains with release of beta-D-glucose.</text>
        <dbReference type="EC" id="3.2.1.3"/>
    </reaction>
</comment>
<name>A0A5M3YS30_ASPTE</name>
<evidence type="ECO:0000256" key="2">
    <source>
        <dbReference type="ARBA" id="ARBA00001974"/>
    </source>
</evidence>
<dbReference type="FunFam" id="2.60.40.10:FF:000552">
    <property type="entry name" value="Related to glucoamylase"/>
    <property type="match status" value="1"/>
</dbReference>
<dbReference type="SUPFAM" id="SSF48208">
    <property type="entry name" value="Six-hairpin glycosidases"/>
    <property type="match status" value="1"/>
</dbReference>
<evidence type="ECO:0000256" key="1">
    <source>
        <dbReference type="ARBA" id="ARBA00001863"/>
    </source>
</evidence>
<dbReference type="Gene3D" id="2.60.40.10">
    <property type="entry name" value="Immunoglobulins"/>
    <property type="match status" value="1"/>
</dbReference>
<comment type="similarity">
    <text evidence="5">Belongs to the acyl-CoA oxidase family.</text>
</comment>
<dbReference type="Pfam" id="PF00686">
    <property type="entry name" value="CBM_20"/>
    <property type="match status" value="1"/>
</dbReference>
<evidence type="ECO:0000256" key="15">
    <source>
        <dbReference type="ARBA" id="ARBA00023157"/>
    </source>
</evidence>
<dbReference type="VEuPathDB" id="FungiDB:ATEG_10103"/>
<dbReference type="OrthoDB" id="6123450at2759"/>
<dbReference type="GO" id="GO:2001070">
    <property type="term" value="F:starch binding"/>
    <property type="evidence" value="ECO:0007669"/>
    <property type="project" value="InterPro"/>
</dbReference>
<evidence type="ECO:0000256" key="9">
    <source>
        <dbReference type="ARBA" id="ARBA00022801"/>
    </source>
</evidence>
<gene>
    <name evidence="22" type="ORF">ATEIFO6365_0002081700</name>
</gene>
<keyword evidence="19" id="KW-0624">Polysaccharide degradation</keyword>
<dbReference type="InterPro" id="IPR046966">
    <property type="entry name" value="Glucoamylase_active_site"/>
</dbReference>
<keyword evidence="8" id="KW-0732">Signal</keyword>
<dbReference type="SMR" id="A0A5M3YS30"/>
<dbReference type="InterPro" id="IPR037069">
    <property type="entry name" value="AcylCoA_DH/ox_N_sf"/>
</dbReference>
<evidence type="ECO:0000313" key="23">
    <source>
        <dbReference type="Proteomes" id="UP000452235"/>
    </source>
</evidence>
<keyword evidence="18" id="KW-0326">Glycosidase</keyword>
<dbReference type="InterPro" id="IPR029320">
    <property type="entry name" value="Acyl-CoA_ox_N"/>
</dbReference>
<accession>A0A5M3YS30</accession>
<dbReference type="GO" id="GO:0055088">
    <property type="term" value="P:lipid homeostasis"/>
    <property type="evidence" value="ECO:0007669"/>
    <property type="project" value="TreeGrafter"/>
</dbReference>
<keyword evidence="15" id="KW-1015">Disulfide bond</keyword>
<dbReference type="EMBL" id="BLJY01000002">
    <property type="protein sequence ID" value="GFF13706.1"/>
    <property type="molecule type" value="Genomic_DNA"/>
</dbReference>
<dbReference type="PANTHER" id="PTHR10909">
    <property type="entry name" value="ELECTRON TRANSPORT OXIDOREDUCTASE"/>
    <property type="match status" value="1"/>
</dbReference>
<dbReference type="InterPro" id="IPR012258">
    <property type="entry name" value="Acyl-CoA_oxidase"/>
</dbReference>
<dbReference type="InterPro" id="IPR011613">
    <property type="entry name" value="GH15-like"/>
</dbReference>
<dbReference type="InterPro" id="IPR055060">
    <property type="entry name" value="ACOX_C_alpha1"/>
</dbReference>
<evidence type="ECO:0000256" key="18">
    <source>
        <dbReference type="ARBA" id="ARBA00023295"/>
    </source>
</evidence>
<dbReference type="InterPro" id="IPR046373">
    <property type="entry name" value="Acyl-CoA_Oxase/DH_mid-dom_sf"/>
</dbReference>
<keyword evidence="10" id="KW-0274">FAD</keyword>
<dbReference type="PRINTS" id="PR00736">
    <property type="entry name" value="GLHYDRLASE15"/>
</dbReference>
<comment type="caution">
    <text evidence="22">The sequence shown here is derived from an EMBL/GenBank/DDBJ whole genome shotgun (WGS) entry which is preliminary data.</text>
</comment>
<dbReference type="SUPFAM" id="SSF47203">
    <property type="entry name" value="Acyl-CoA dehydrogenase C-terminal domain-like"/>
    <property type="match status" value="2"/>
</dbReference>
<protein>
    <recommendedName>
        <fullName evidence="6">glucan 1,4-alpha-glucosidase</fullName>
        <ecNumber evidence="6">3.2.1.3</ecNumber>
    </recommendedName>
    <alternativeName>
        <fullName evidence="21">1,4-alpha-D-glucan glucohydrolase</fullName>
    </alternativeName>
    <alternativeName>
        <fullName evidence="20">Glucan 1,4-alpha-glucosidase</fullName>
    </alternativeName>
</protein>
<evidence type="ECO:0000256" key="8">
    <source>
        <dbReference type="ARBA" id="ARBA00022729"/>
    </source>
</evidence>
<dbReference type="GO" id="GO:0003997">
    <property type="term" value="F:acyl-CoA oxidase activity"/>
    <property type="evidence" value="ECO:0007669"/>
    <property type="project" value="InterPro"/>
</dbReference>
<dbReference type="InterPro" id="IPR034836">
    <property type="entry name" value="CBM20_glucoamylase"/>
</dbReference>
<dbReference type="InterPro" id="IPR036250">
    <property type="entry name" value="AcylCo_DH-like_C"/>
</dbReference>
<dbReference type="Gene3D" id="1.10.540.10">
    <property type="entry name" value="Acyl-CoA dehydrogenase/oxidase, N-terminal domain"/>
    <property type="match status" value="1"/>
</dbReference>
<keyword evidence="9" id="KW-0378">Hydrolase</keyword>
<dbReference type="GO" id="GO:0005504">
    <property type="term" value="F:fatty acid binding"/>
    <property type="evidence" value="ECO:0007669"/>
    <property type="project" value="TreeGrafter"/>
</dbReference>
<dbReference type="InterPro" id="IPR000165">
    <property type="entry name" value="Glucoamylase"/>
</dbReference>
<dbReference type="AlphaFoldDB" id="A0A5M3YS30"/>
<comment type="similarity">
    <text evidence="4">Belongs to the glycosyl hydrolase 15 family.</text>
</comment>
<dbReference type="VEuPathDB" id="FungiDB:ATEG_05980"/>
<evidence type="ECO:0000256" key="4">
    <source>
        <dbReference type="ARBA" id="ARBA00006188"/>
    </source>
</evidence>
<dbReference type="InterPro" id="IPR008928">
    <property type="entry name" value="6-hairpin_glycosidase_sf"/>
</dbReference>
<dbReference type="PROSITE" id="PS00820">
    <property type="entry name" value="GLUCOAMYLASE"/>
    <property type="match status" value="1"/>
</dbReference>
<dbReference type="Pfam" id="PF01756">
    <property type="entry name" value="ACOX"/>
    <property type="match status" value="1"/>
</dbReference>
<evidence type="ECO:0000256" key="19">
    <source>
        <dbReference type="ARBA" id="ARBA00023326"/>
    </source>
</evidence>
<dbReference type="SUPFAM" id="SSF49452">
    <property type="entry name" value="Starch-binding domain-like"/>
    <property type="match status" value="1"/>
</dbReference>
<proteinExistence type="inferred from homology"/>
<dbReference type="Proteomes" id="UP000452235">
    <property type="component" value="Unassembled WGS sequence"/>
</dbReference>
<keyword evidence="11" id="KW-0276">Fatty acid metabolism</keyword>
<dbReference type="InterPro" id="IPR002044">
    <property type="entry name" value="CBM20"/>
</dbReference>